<proteinExistence type="predicted"/>
<protein>
    <recommendedName>
        <fullName evidence="4">Carbohydrate-binding protein</fullName>
    </recommendedName>
</protein>
<accession>A0A2S6GYX6</accession>
<dbReference type="OrthoDB" id="4093285at2"/>
<keyword evidence="3" id="KW-1185">Reference proteome</keyword>
<keyword evidence="1" id="KW-0732">Signal</keyword>
<dbReference type="EMBL" id="PTIX01000002">
    <property type="protein sequence ID" value="PPK70434.1"/>
    <property type="molecule type" value="Genomic_DNA"/>
</dbReference>
<feature type="chain" id="PRO_5015714446" description="Carbohydrate-binding protein" evidence="1">
    <location>
        <begin position="29"/>
        <end position="302"/>
    </location>
</feature>
<gene>
    <name evidence="2" type="ORF">CLV40_102349</name>
</gene>
<sequence length="302" mass="31780">MVRRFSVMACAAGLVAAVIAGASGAADAAPGTPAGEVPGLTGEAATVAAGPSADRFRQVRRAQADRSAAAATAQAAAQKHMFWGPEPQLGSNADGFVATQSVIPSLRLSNSADVVYAPTMKPTGHSCIEVVTAYGLGQGAQVWAWDWCGKVGPAKVTQINSAFLTNYTTTVNGRPAYTVQEIRTNAANNTWTAQLFNVKTNAWDNLFTQSGTDQSKLNEGWDIFEIYATHNNSTGRAYYCTDAKGQVFESSSIKLRIGGQWSAATAANSPMRPAATPRPADFDCPTLTSQVPAANSNWRVTI</sequence>
<evidence type="ECO:0000313" key="3">
    <source>
        <dbReference type="Proteomes" id="UP000239203"/>
    </source>
</evidence>
<organism evidence="2 3">
    <name type="scientific">Actinokineospora auranticolor</name>
    <dbReference type="NCBI Taxonomy" id="155976"/>
    <lineage>
        <taxon>Bacteria</taxon>
        <taxon>Bacillati</taxon>
        <taxon>Actinomycetota</taxon>
        <taxon>Actinomycetes</taxon>
        <taxon>Pseudonocardiales</taxon>
        <taxon>Pseudonocardiaceae</taxon>
        <taxon>Actinokineospora</taxon>
    </lineage>
</organism>
<dbReference type="AlphaFoldDB" id="A0A2S6GYX6"/>
<name>A0A2S6GYX6_9PSEU</name>
<dbReference type="Proteomes" id="UP000239203">
    <property type="component" value="Unassembled WGS sequence"/>
</dbReference>
<comment type="caution">
    <text evidence="2">The sequence shown here is derived from an EMBL/GenBank/DDBJ whole genome shotgun (WGS) entry which is preliminary data.</text>
</comment>
<evidence type="ECO:0000256" key="1">
    <source>
        <dbReference type="SAM" id="SignalP"/>
    </source>
</evidence>
<feature type="signal peptide" evidence="1">
    <location>
        <begin position="1"/>
        <end position="28"/>
    </location>
</feature>
<evidence type="ECO:0008006" key="4">
    <source>
        <dbReference type="Google" id="ProtNLM"/>
    </source>
</evidence>
<evidence type="ECO:0000313" key="2">
    <source>
        <dbReference type="EMBL" id="PPK70434.1"/>
    </source>
</evidence>
<reference evidence="2 3" key="1">
    <citation type="submission" date="2018-02" db="EMBL/GenBank/DDBJ databases">
        <title>Genomic Encyclopedia of Archaeal and Bacterial Type Strains, Phase II (KMG-II): from individual species to whole genera.</title>
        <authorList>
            <person name="Goeker M."/>
        </authorList>
    </citation>
    <scope>NUCLEOTIDE SEQUENCE [LARGE SCALE GENOMIC DNA]</scope>
    <source>
        <strain evidence="2 3">YU 961-1</strain>
    </source>
</reference>